<dbReference type="CDD" id="cd03426">
    <property type="entry name" value="NUDIX_CoAse_Nudt7"/>
    <property type="match status" value="1"/>
</dbReference>
<dbReference type="Pfam" id="PF00293">
    <property type="entry name" value="NUDIX"/>
    <property type="match status" value="1"/>
</dbReference>
<evidence type="ECO:0000259" key="2">
    <source>
        <dbReference type="PROSITE" id="PS51462"/>
    </source>
</evidence>
<feature type="transmembrane region" description="Helical" evidence="1">
    <location>
        <begin position="402"/>
        <end position="423"/>
    </location>
</feature>
<dbReference type="OrthoDB" id="77989at2759"/>
<protein>
    <recommendedName>
        <fullName evidence="2">Nudix hydrolase domain-containing protein</fullName>
    </recommendedName>
</protein>
<dbReference type="VEuPathDB" id="FungiDB:AB675_11067"/>
<accession>A0A0N0NHB2</accession>
<keyword evidence="1" id="KW-1133">Transmembrane helix</keyword>
<dbReference type="PANTHER" id="PTHR12992:SF44">
    <property type="entry name" value="NUDIX HYDROLASE DOMAIN-CONTAINING PROTEIN"/>
    <property type="match status" value="1"/>
</dbReference>
<feature type="domain" description="Nudix hydrolase" evidence="2">
    <location>
        <begin position="33"/>
        <end position="212"/>
    </location>
</feature>
<dbReference type="GeneID" id="28731761"/>
<proteinExistence type="predicted"/>
<sequence>MEDSRAILAALQPVLNRQITHPFPHVPTPEGCKKRASVAVIIRVRPAFAPVPDPAKSVVEVSKNEPPATTLDEYFAQDWVKNGDPEVLFIKRAGRPGDRWSGHTALPGGKRDPEDADDFAAAVRETREETGVDLTNAIPAGNLPERIVATTWGKVPLMVLCPYVFVWPNKVPPYLSPQPTEVASVHWIPLRALLSPSMRTIEKVDISTRMARQGGPIARYFLRAMMGKMVFSAIQLVPSVSVFATSIPDFVPDETPTDWYKGQFGVAESSQSLAHQQPILLWGLTLGVLADFLDTLPPYNAVALWKYPTFTVPDLKFLVWVCTRSLRLGNAGDLSSGTWPSNTAADAQTQAVAVTEGEPTKLVLEQLRDQKRNTVGISGTGVTRSNDALSRMLVGYYDRVNVALAIFFAYRTIAGTAAAVWLLRLWKRKMTSRL</sequence>
<dbReference type="Proteomes" id="UP000038010">
    <property type="component" value="Unassembled WGS sequence"/>
</dbReference>
<gene>
    <name evidence="3" type="ORF">AB675_11067</name>
</gene>
<keyword evidence="4" id="KW-1185">Reference proteome</keyword>
<dbReference type="PROSITE" id="PS51462">
    <property type="entry name" value="NUDIX"/>
    <property type="match status" value="1"/>
</dbReference>
<evidence type="ECO:0000256" key="1">
    <source>
        <dbReference type="SAM" id="Phobius"/>
    </source>
</evidence>
<comment type="caution">
    <text evidence="3">The sequence shown here is derived from an EMBL/GenBank/DDBJ whole genome shotgun (WGS) entry which is preliminary data.</text>
</comment>
<dbReference type="RefSeq" id="XP_017994321.1">
    <property type="nucleotide sequence ID" value="XM_018139881.1"/>
</dbReference>
<organism evidence="3 4">
    <name type="scientific">Cyphellophora attinorum</name>
    <dbReference type="NCBI Taxonomy" id="1664694"/>
    <lineage>
        <taxon>Eukaryota</taxon>
        <taxon>Fungi</taxon>
        <taxon>Dikarya</taxon>
        <taxon>Ascomycota</taxon>
        <taxon>Pezizomycotina</taxon>
        <taxon>Eurotiomycetes</taxon>
        <taxon>Chaetothyriomycetidae</taxon>
        <taxon>Chaetothyriales</taxon>
        <taxon>Cyphellophoraceae</taxon>
        <taxon>Cyphellophora</taxon>
    </lineage>
</organism>
<dbReference type="InterPro" id="IPR045121">
    <property type="entry name" value="CoAse"/>
</dbReference>
<evidence type="ECO:0000313" key="4">
    <source>
        <dbReference type="Proteomes" id="UP000038010"/>
    </source>
</evidence>
<dbReference type="GO" id="GO:0010945">
    <property type="term" value="F:coenzyme A diphosphatase activity"/>
    <property type="evidence" value="ECO:0007669"/>
    <property type="project" value="InterPro"/>
</dbReference>
<reference evidence="3 4" key="1">
    <citation type="submission" date="2015-06" db="EMBL/GenBank/DDBJ databases">
        <title>Draft genome of the ant-associated black yeast Phialophora attae CBS 131958.</title>
        <authorList>
            <person name="Moreno L.F."/>
            <person name="Stielow B.J."/>
            <person name="de Hoog S."/>
            <person name="Vicente V.A."/>
            <person name="Weiss V.A."/>
            <person name="de Vries M."/>
            <person name="Cruz L.M."/>
            <person name="Souza E.M."/>
        </authorList>
    </citation>
    <scope>NUCLEOTIDE SEQUENCE [LARGE SCALE GENOMIC DNA]</scope>
    <source>
        <strain evidence="3 4">CBS 131958</strain>
    </source>
</reference>
<dbReference type="Gene3D" id="3.90.79.10">
    <property type="entry name" value="Nucleoside Triphosphate Pyrophosphohydrolase"/>
    <property type="match status" value="1"/>
</dbReference>
<dbReference type="PANTHER" id="PTHR12992">
    <property type="entry name" value="NUDIX HYDROLASE"/>
    <property type="match status" value="1"/>
</dbReference>
<evidence type="ECO:0000313" key="3">
    <source>
        <dbReference type="EMBL" id="KPI34358.1"/>
    </source>
</evidence>
<dbReference type="AlphaFoldDB" id="A0A0N0NHB2"/>
<dbReference type="STRING" id="1664694.A0A0N0NHB2"/>
<keyword evidence="1" id="KW-0812">Transmembrane</keyword>
<dbReference type="EMBL" id="LFJN01000064">
    <property type="protein sequence ID" value="KPI34358.1"/>
    <property type="molecule type" value="Genomic_DNA"/>
</dbReference>
<keyword evidence="1" id="KW-0472">Membrane</keyword>
<name>A0A0N0NHB2_9EURO</name>
<dbReference type="SUPFAM" id="SSF55811">
    <property type="entry name" value="Nudix"/>
    <property type="match status" value="1"/>
</dbReference>
<dbReference type="InterPro" id="IPR000086">
    <property type="entry name" value="NUDIX_hydrolase_dom"/>
</dbReference>
<dbReference type="InterPro" id="IPR015797">
    <property type="entry name" value="NUDIX_hydrolase-like_dom_sf"/>
</dbReference>